<reference evidence="2" key="1">
    <citation type="submission" date="2022-11" db="EMBL/GenBank/DDBJ databases">
        <title>Centuries of genome instability and evolution in soft-shell clam transmissible cancer (bioRxiv).</title>
        <authorList>
            <person name="Hart S.F.M."/>
            <person name="Yonemitsu M.A."/>
            <person name="Giersch R.M."/>
            <person name="Beal B.F."/>
            <person name="Arriagada G."/>
            <person name="Davis B.W."/>
            <person name="Ostrander E.A."/>
            <person name="Goff S.P."/>
            <person name="Metzger M.J."/>
        </authorList>
    </citation>
    <scope>NUCLEOTIDE SEQUENCE</scope>
    <source>
        <strain evidence="2">MELC-2E11</strain>
        <tissue evidence="2">Siphon/mantle</tissue>
    </source>
</reference>
<sequence length="571" mass="64931">MLMTITVQPCSSILNIVELKTDGVLFCADDKAKVPIGEPDRPVSTGVRGRQSIAPVDIELSSLDHDMKMSSLTPSVVLKCRVPDTVQQSFVRGQVTTFINDTVTQTSSPFRHAAHIVKILESNQETNPKVLLKYTDGGTDQRNTLEQVKCANICLFQELNLDMLITVRCAPGQSYVNPAERIMSILNYGLQNVATERQKLDEETEKKLNRCNGMSSVRELLKKEPDLEPKWVESIEPIQSLIENRFMRLRLKDEPIRCLTPVSDAEIDLLKRHLRELFPDLDLDKLQKVHTNRCAEYVDWKTRHCRETQYTFQVRKCSNSTCCPPKQLGEEKLMWLPEPELDETREHFLNYEEAKQKETTEKDRPSLQVQKVKKTTNQPRTAVSNESRQENSNEPRPGNSTVTRPENSEESRSGGNSTLVNEEPVEINRRVDVPLSTQNARAIATCIECRKPRVVYSKTKLSQRKEVLLATCLSDYDYSCGAQLFPPSAPSTLKSSVVIRPFLQCASPIELCYYGADLGRKDLCTYCADLESETDAELKKLYKTVLPICQKCRELKKEPIVQRKYGKPKSK</sequence>
<organism evidence="2 3">
    <name type="scientific">Mya arenaria</name>
    <name type="common">Soft-shell clam</name>
    <dbReference type="NCBI Taxonomy" id="6604"/>
    <lineage>
        <taxon>Eukaryota</taxon>
        <taxon>Metazoa</taxon>
        <taxon>Spiralia</taxon>
        <taxon>Lophotrochozoa</taxon>
        <taxon>Mollusca</taxon>
        <taxon>Bivalvia</taxon>
        <taxon>Autobranchia</taxon>
        <taxon>Heteroconchia</taxon>
        <taxon>Euheterodonta</taxon>
        <taxon>Imparidentia</taxon>
        <taxon>Neoheterodontei</taxon>
        <taxon>Myida</taxon>
        <taxon>Myoidea</taxon>
        <taxon>Myidae</taxon>
        <taxon>Mya</taxon>
    </lineage>
</organism>
<feature type="compositionally biased region" description="Polar residues" evidence="1">
    <location>
        <begin position="375"/>
        <end position="386"/>
    </location>
</feature>
<feature type="compositionally biased region" description="Polar residues" evidence="1">
    <location>
        <begin position="394"/>
        <end position="405"/>
    </location>
</feature>
<feature type="compositionally biased region" description="Basic and acidic residues" evidence="1">
    <location>
        <begin position="355"/>
        <end position="365"/>
    </location>
</feature>
<evidence type="ECO:0000313" key="2">
    <source>
        <dbReference type="EMBL" id="WAR05994.1"/>
    </source>
</evidence>
<name>A0ABY7EA33_MYAAR</name>
<feature type="region of interest" description="Disordered" evidence="1">
    <location>
        <begin position="355"/>
        <end position="425"/>
    </location>
</feature>
<dbReference type="Proteomes" id="UP001164746">
    <property type="component" value="Chromosome 5"/>
</dbReference>
<evidence type="ECO:0000256" key="1">
    <source>
        <dbReference type="SAM" id="MobiDB-lite"/>
    </source>
</evidence>
<keyword evidence="3" id="KW-1185">Reference proteome</keyword>
<evidence type="ECO:0000313" key="3">
    <source>
        <dbReference type="Proteomes" id="UP001164746"/>
    </source>
</evidence>
<dbReference type="EMBL" id="CP111016">
    <property type="protein sequence ID" value="WAR05994.1"/>
    <property type="molecule type" value="Genomic_DNA"/>
</dbReference>
<protein>
    <submittedName>
        <fullName evidence="2">Uncharacterized protein</fullName>
    </submittedName>
</protein>
<proteinExistence type="predicted"/>
<accession>A0ABY7EA33</accession>
<gene>
    <name evidence="2" type="ORF">MAR_021363</name>
</gene>